<gene>
    <name evidence="2" type="ordered locus">NRI_0463</name>
</gene>
<dbReference type="Pfam" id="PF02575">
    <property type="entry name" value="YbaB_DNA_bd"/>
    <property type="match status" value="1"/>
</dbReference>
<evidence type="ECO:0000313" key="3">
    <source>
        <dbReference type="Proteomes" id="UP000001627"/>
    </source>
</evidence>
<reference evidence="2 3" key="1">
    <citation type="journal article" date="2009" name="Nucleic Acids Res.">
        <title>Analysis of complete genome sequence of Neorickettsia risticii: causative agent of Potomac horse fever.</title>
        <authorList>
            <person name="Lin M."/>
            <person name="Zhang C."/>
            <person name="Gibson K."/>
            <person name="Rikihisa Y."/>
        </authorList>
    </citation>
    <scope>NUCLEOTIDE SEQUENCE [LARGE SCALE GENOMIC DNA]</scope>
    <source>
        <strain evidence="2 3">Illinois</strain>
    </source>
</reference>
<evidence type="ECO:0000313" key="2">
    <source>
        <dbReference type="EMBL" id="ACT69444.1"/>
    </source>
</evidence>
<comment type="similarity">
    <text evidence="1">Belongs to the YbaB/EbfC family.</text>
</comment>
<comment type="subcellular location">
    <subcellularLocation>
        <location evidence="1">Cytoplasm</location>
        <location evidence="1">Nucleoid</location>
    </subcellularLocation>
</comment>
<name>C6V4X9_NEORI</name>
<dbReference type="KEGG" id="nri:NRI_0463"/>
<dbReference type="EMBL" id="CP001431">
    <property type="protein sequence ID" value="ACT69444.1"/>
    <property type="molecule type" value="Genomic_DNA"/>
</dbReference>
<dbReference type="STRING" id="434131.NRI_0463"/>
<dbReference type="PIRSF" id="PIRSF004555">
    <property type="entry name" value="UCP004555"/>
    <property type="match status" value="1"/>
</dbReference>
<dbReference type="SUPFAM" id="SSF82607">
    <property type="entry name" value="YbaB-like"/>
    <property type="match status" value="1"/>
</dbReference>
<keyword evidence="1" id="KW-0963">Cytoplasm</keyword>
<proteinExistence type="inferred from homology"/>
<accession>C6V4X9</accession>
<dbReference type="InterPro" id="IPR036894">
    <property type="entry name" value="YbaB-like_sf"/>
</dbReference>
<dbReference type="GO" id="GO:0005737">
    <property type="term" value="C:cytoplasm"/>
    <property type="evidence" value="ECO:0007669"/>
    <property type="project" value="UniProtKB-UniRule"/>
</dbReference>
<keyword evidence="3" id="KW-1185">Reference proteome</keyword>
<dbReference type="HAMAP" id="MF_00274">
    <property type="entry name" value="DNA_YbaB_EbfC"/>
    <property type="match status" value="1"/>
</dbReference>
<keyword evidence="1" id="KW-0238">DNA-binding</keyword>
<dbReference type="NCBIfam" id="TIGR00103">
    <property type="entry name" value="DNA_YbaB_EbfC"/>
    <property type="match status" value="1"/>
</dbReference>
<dbReference type="Proteomes" id="UP000001627">
    <property type="component" value="Chromosome"/>
</dbReference>
<dbReference type="Gene3D" id="3.30.1310.10">
    <property type="entry name" value="Nucleoid-associated protein YbaB-like domain"/>
    <property type="match status" value="1"/>
</dbReference>
<dbReference type="InterPro" id="IPR004401">
    <property type="entry name" value="YbaB/EbfC"/>
</dbReference>
<dbReference type="AlphaFoldDB" id="C6V4X9"/>
<organism evidence="2 3">
    <name type="scientific">Neorickettsia risticii (strain Illinois)</name>
    <dbReference type="NCBI Taxonomy" id="434131"/>
    <lineage>
        <taxon>Bacteria</taxon>
        <taxon>Pseudomonadati</taxon>
        <taxon>Pseudomonadota</taxon>
        <taxon>Alphaproteobacteria</taxon>
        <taxon>Rickettsiales</taxon>
        <taxon>Anaplasmataceae</taxon>
        <taxon>Neorickettsia</taxon>
    </lineage>
</organism>
<dbReference type="HOGENOM" id="CLU_140930_0_1_5"/>
<sequence>MDIQGMLKGMQKKMSDIKQKKDNARYTGEAAGGMVKVIIDGNFDLKEIIIDEKLEEDMCILSDLIIAAYNHAKDLASKDEESFEDNLLKGFPMPFDMKKPPF</sequence>
<evidence type="ECO:0000256" key="1">
    <source>
        <dbReference type="HAMAP-Rule" id="MF_00274"/>
    </source>
</evidence>
<comment type="function">
    <text evidence="1">Binds to DNA and alters its conformation. May be involved in regulation of gene expression, nucleoid organization and DNA protection.</text>
</comment>
<dbReference type="OrthoDB" id="9803080at2"/>
<dbReference type="GO" id="GO:0043590">
    <property type="term" value="C:bacterial nucleoid"/>
    <property type="evidence" value="ECO:0007669"/>
    <property type="project" value="UniProtKB-UniRule"/>
</dbReference>
<comment type="subunit">
    <text evidence="1">Homodimer.</text>
</comment>
<dbReference type="eggNOG" id="COG0718">
    <property type="taxonomic scope" value="Bacteria"/>
</dbReference>
<dbReference type="GO" id="GO:0003677">
    <property type="term" value="F:DNA binding"/>
    <property type="evidence" value="ECO:0007669"/>
    <property type="project" value="UniProtKB-UniRule"/>
</dbReference>
<protein>
    <recommendedName>
        <fullName evidence="1">Nucleoid-associated protein NRI_0463</fullName>
    </recommendedName>
</protein>